<feature type="chain" id="PRO_5046837838" evidence="1">
    <location>
        <begin position="23"/>
        <end position="289"/>
    </location>
</feature>
<dbReference type="InterPro" id="IPR029058">
    <property type="entry name" value="AB_hydrolase_fold"/>
</dbReference>
<dbReference type="PANTHER" id="PTHR45856:SF24">
    <property type="entry name" value="FUNGAL LIPASE-LIKE DOMAIN-CONTAINING PROTEIN"/>
    <property type="match status" value="1"/>
</dbReference>
<feature type="signal peptide" evidence="1">
    <location>
        <begin position="1"/>
        <end position="22"/>
    </location>
</feature>
<dbReference type="Gene3D" id="3.40.50.1820">
    <property type="entry name" value="alpha/beta hydrolase"/>
    <property type="match status" value="1"/>
</dbReference>
<protein>
    <submittedName>
        <fullName evidence="3">Lipase family protein</fullName>
    </submittedName>
</protein>
<dbReference type="InterPro" id="IPR002921">
    <property type="entry name" value="Fungal_lipase-type"/>
</dbReference>
<name>A0ABX7INJ8_9GAMM</name>
<organism evidence="3 4">
    <name type="scientific">Marinomonas foliarum</name>
    <dbReference type="NCBI Taxonomy" id="491950"/>
    <lineage>
        <taxon>Bacteria</taxon>
        <taxon>Pseudomonadati</taxon>
        <taxon>Pseudomonadota</taxon>
        <taxon>Gammaproteobacteria</taxon>
        <taxon>Oceanospirillales</taxon>
        <taxon>Oceanospirillaceae</taxon>
        <taxon>Marinomonas</taxon>
    </lineage>
</organism>
<keyword evidence="1" id="KW-0732">Signal</keyword>
<dbReference type="PANTHER" id="PTHR45856">
    <property type="entry name" value="ALPHA/BETA-HYDROLASES SUPERFAMILY PROTEIN"/>
    <property type="match status" value="1"/>
</dbReference>
<evidence type="ECO:0000313" key="4">
    <source>
        <dbReference type="Proteomes" id="UP000644167"/>
    </source>
</evidence>
<dbReference type="InterPro" id="IPR051218">
    <property type="entry name" value="Sec_MonoDiacylglyc_Lipase"/>
</dbReference>
<proteinExistence type="predicted"/>
<reference evidence="3 4" key="1">
    <citation type="submission" date="2021-02" db="EMBL/GenBank/DDBJ databases">
        <title>The genome of Marinomonas foliarum JZW.</title>
        <authorList>
            <person name="Sun M."/>
        </authorList>
    </citation>
    <scope>NUCLEOTIDE SEQUENCE [LARGE SCALE GENOMIC DNA]</scope>
    <source>
        <strain evidence="3 4">JZW</strain>
    </source>
</reference>
<feature type="domain" description="Fungal lipase-type" evidence="2">
    <location>
        <begin position="81"/>
        <end position="202"/>
    </location>
</feature>
<dbReference type="Pfam" id="PF01764">
    <property type="entry name" value="Lipase_3"/>
    <property type="match status" value="1"/>
</dbReference>
<evidence type="ECO:0000259" key="2">
    <source>
        <dbReference type="Pfam" id="PF01764"/>
    </source>
</evidence>
<accession>A0ABX7INJ8</accession>
<sequence>MLKNKILLLSLLVVIPFQLALAQPNFTVIKAQAKLSDDTYLESSTLEQRLIEQGQALVHQSLISLSQVSYFLSRSKKVQTIAIRGTANLENAMLDLDLQLQPDTLLDIKLHQGFGSGAKAVYEDIKPFLTQDQPIQLTGHSLGGAIAVILGMYLQNDGYPVEQIITFGQPKVTNVTGANKFHTLPLTRVVTPDDIVPLVPPISPMQIKDLDIFWHMGEEIILIDKGEFAQTNGVKAMLRASKFATAIPSEKNLRAHKMTTYISLIEQLQTSPKETTYKTEISLFGFSFD</sequence>
<dbReference type="Proteomes" id="UP000644167">
    <property type="component" value="Chromosome"/>
</dbReference>
<dbReference type="SUPFAM" id="SSF53474">
    <property type="entry name" value="alpha/beta-Hydrolases"/>
    <property type="match status" value="1"/>
</dbReference>
<evidence type="ECO:0000256" key="1">
    <source>
        <dbReference type="SAM" id="SignalP"/>
    </source>
</evidence>
<dbReference type="EMBL" id="CP070273">
    <property type="protein sequence ID" value="QRV23923.1"/>
    <property type="molecule type" value="Genomic_DNA"/>
</dbReference>
<keyword evidence="4" id="KW-1185">Reference proteome</keyword>
<gene>
    <name evidence="3" type="ORF">JSY38_18235</name>
</gene>
<evidence type="ECO:0000313" key="3">
    <source>
        <dbReference type="EMBL" id="QRV23923.1"/>
    </source>
</evidence>
<dbReference type="CDD" id="cd00519">
    <property type="entry name" value="Lipase_3"/>
    <property type="match status" value="1"/>
</dbReference>